<dbReference type="AlphaFoldDB" id="A0A371X311"/>
<proteinExistence type="predicted"/>
<name>A0A371X311_9HYPH</name>
<sequence>MFEGYPEYQRKDARLVMLRALNEQDDDRLNETMLLKYLENFGYRKTRDFVRTELEAMKELGAVILHTAPGADFVTAEITERGTRHCERLVTIAGIARPSRREG</sequence>
<evidence type="ECO:0000313" key="1">
    <source>
        <dbReference type="EMBL" id="RFC63617.1"/>
    </source>
</evidence>
<accession>A0A371X311</accession>
<evidence type="ECO:0000313" key="2">
    <source>
        <dbReference type="Proteomes" id="UP000264310"/>
    </source>
</evidence>
<dbReference type="OrthoDB" id="7858662at2"/>
<comment type="caution">
    <text evidence="1">The sequence shown here is derived from an EMBL/GenBank/DDBJ whole genome shotgun (WGS) entry which is preliminary data.</text>
</comment>
<reference evidence="1 2" key="1">
    <citation type="submission" date="2018-08" db="EMBL/GenBank/DDBJ databases">
        <title>Fulvimarina sp. 85, whole genome shotgun sequence.</title>
        <authorList>
            <person name="Tuo L."/>
        </authorList>
    </citation>
    <scope>NUCLEOTIDE SEQUENCE [LARGE SCALE GENOMIC DNA]</scope>
    <source>
        <strain evidence="1 2">85</strain>
    </source>
</reference>
<dbReference type="Proteomes" id="UP000264310">
    <property type="component" value="Unassembled WGS sequence"/>
</dbReference>
<protein>
    <submittedName>
        <fullName evidence="1">Uncharacterized protein</fullName>
    </submittedName>
</protein>
<keyword evidence="2" id="KW-1185">Reference proteome</keyword>
<dbReference type="EMBL" id="QURL01000004">
    <property type="protein sequence ID" value="RFC63617.1"/>
    <property type="molecule type" value="Genomic_DNA"/>
</dbReference>
<organism evidence="1 2">
    <name type="scientific">Fulvimarina endophytica</name>
    <dbReference type="NCBI Taxonomy" id="2293836"/>
    <lineage>
        <taxon>Bacteria</taxon>
        <taxon>Pseudomonadati</taxon>
        <taxon>Pseudomonadota</taxon>
        <taxon>Alphaproteobacteria</taxon>
        <taxon>Hyphomicrobiales</taxon>
        <taxon>Aurantimonadaceae</taxon>
        <taxon>Fulvimarina</taxon>
    </lineage>
</organism>
<dbReference type="RefSeq" id="WP_116683347.1">
    <property type="nucleotide sequence ID" value="NZ_QURL01000004.1"/>
</dbReference>
<gene>
    <name evidence="1" type="ORF">DYI37_11470</name>
</gene>